<organism evidence="2">
    <name type="scientific">Heliconius melpomene</name>
    <name type="common">Postman butterfly</name>
    <dbReference type="NCBI Taxonomy" id="34740"/>
    <lineage>
        <taxon>Eukaryota</taxon>
        <taxon>Metazoa</taxon>
        <taxon>Ecdysozoa</taxon>
        <taxon>Arthropoda</taxon>
        <taxon>Hexapoda</taxon>
        <taxon>Insecta</taxon>
        <taxon>Pterygota</taxon>
        <taxon>Neoptera</taxon>
        <taxon>Endopterygota</taxon>
        <taxon>Lepidoptera</taxon>
        <taxon>Glossata</taxon>
        <taxon>Ditrysia</taxon>
        <taxon>Papilionoidea</taxon>
        <taxon>Nymphalidae</taxon>
        <taxon>Heliconiinae</taxon>
        <taxon>Heliconiini</taxon>
        <taxon>Heliconius</taxon>
    </lineage>
</organism>
<proteinExistence type="evidence at transcript level"/>
<dbReference type="InterPro" id="IPR013141">
    <property type="entry name" value="Conotoxin-I_CS"/>
</dbReference>
<evidence type="ECO:0000256" key="1">
    <source>
        <dbReference type="SAM" id="SignalP"/>
    </source>
</evidence>
<keyword evidence="1" id="KW-0732">Signal</keyword>
<dbReference type="AlphaFoldDB" id="D9HQ83"/>
<dbReference type="EMBL" id="HM023838">
    <property type="protein sequence ID" value="ADJ58571.1"/>
    <property type="molecule type" value="mRNA"/>
</dbReference>
<evidence type="ECO:0000313" key="2">
    <source>
        <dbReference type="EMBL" id="ADJ58571.1"/>
    </source>
</evidence>
<protein>
    <submittedName>
        <fullName evidence="2">Seminal fluid protein HACP033</fullName>
    </submittedName>
</protein>
<dbReference type="PROSITE" id="PS60019">
    <property type="entry name" value="I_CONOTOXIN"/>
    <property type="match status" value="1"/>
</dbReference>
<accession>D9HQ83</accession>
<reference evidence="2" key="1">
    <citation type="journal article" date="2010" name="Mol. Biol. Evol.">
        <title>Combined EST and proteomic analysis identifies rapidly evolving seminal fluid proteins in Heliconius butterflies.</title>
        <authorList>
            <person name="Walters J.R."/>
            <person name="Harrison R.G."/>
        </authorList>
    </citation>
    <scope>NUCLEOTIDE SEQUENCE</scope>
</reference>
<name>D9HQ83_HELME</name>
<feature type="signal peptide" evidence="1">
    <location>
        <begin position="1"/>
        <end position="28"/>
    </location>
</feature>
<sequence>MTFIITLAMRLPLLLILYLTLIVIQSNACKYDTATCFSHEECCSTCCIGGSCENAFRSCIYK</sequence>
<feature type="chain" id="PRO_5003125375" evidence="1">
    <location>
        <begin position="29"/>
        <end position="62"/>
    </location>
</feature>